<organism evidence="2 3">
    <name type="scientific">Leucocoprinus birnbaumii</name>
    <dbReference type="NCBI Taxonomy" id="56174"/>
    <lineage>
        <taxon>Eukaryota</taxon>
        <taxon>Fungi</taxon>
        <taxon>Dikarya</taxon>
        <taxon>Basidiomycota</taxon>
        <taxon>Agaricomycotina</taxon>
        <taxon>Agaricomycetes</taxon>
        <taxon>Agaricomycetidae</taxon>
        <taxon>Agaricales</taxon>
        <taxon>Agaricineae</taxon>
        <taxon>Agaricaceae</taxon>
        <taxon>Leucocoprinus</taxon>
    </lineage>
</organism>
<keyword evidence="3" id="KW-1185">Reference proteome</keyword>
<sequence length="439" mass="50174">MRPSWLASGVDRVQLSPAHKLMGSGDFVNVAIALTYPLHTVFLCIMCPSLSFADLVLDVVDKVHNDSVVDAVQDQCTTSELFWLIQDKSMVHQSGEIIDEDGNVTLPFSHMDRTFEVRGSWTRANHPQMYNESTCIIVFRLSDFDRDQCTAQMVYGHLKGYFPENDPVHVLSMIEIPLDWSTPRKLSAFKKKCKELSEIVKGFRHFIVFISTHATDDGCFWVQPEPYEESVTPEEFFDIAFTLQFRKTIAKDPLAAMFILTCGGPFTTNIRQNEILTFASPIFWLTIGFVKERFHPSSCQTFMLDLSREVFIHRRPHYITNILLLNPNVGAGTESIMIIQKDSSYPFVLTWSHDLVRPNGNRGHLTCPKCRVLRPWKVVKLPARKKITLGDGNDNHMEVDKQDEGSEGEEENDDDSSWNLDPQSEGHCFTVQEYQLWAL</sequence>
<evidence type="ECO:0000313" key="3">
    <source>
        <dbReference type="Proteomes" id="UP001213000"/>
    </source>
</evidence>
<dbReference type="AlphaFoldDB" id="A0AAD5VN95"/>
<feature type="compositionally biased region" description="Acidic residues" evidence="1">
    <location>
        <begin position="405"/>
        <end position="416"/>
    </location>
</feature>
<dbReference type="Proteomes" id="UP001213000">
    <property type="component" value="Unassembled WGS sequence"/>
</dbReference>
<accession>A0AAD5VN95</accession>
<gene>
    <name evidence="2" type="ORF">NP233_g9829</name>
</gene>
<reference evidence="2" key="1">
    <citation type="submission" date="2022-07" db="EMBL/GenBank/DDBJ databases">
        <title>Genome Sequence of Leucocoprinus birnbaumii.</title>
        <authorList>
            <person name="Buettner E."/>
        </authorList>
    </citation>
    <scope>NUCLEOTIDE SEQUENCE</scope>
    <source>
        <strain evidence="2">VT141</strain>
    </source>
</reference>
<evidence type="ECO:0000313" key="2">
    <source>
        <dbReference type="EMBL" id="KAJ3562029.1"/>
    </source>
</evidence>
<feature type="region of interest" description="Disordered" evidence="1">
    <location>
        <begin position="389"/>
        <end position="424"/>
    </location>
</feature>
<protein>
    <submittedName>
        <fullName evidence="2">Uncharacterized protein</fullName>
    </submittedName>
</protein>
<evidence type="ECO:0000256" key="1">
    <source>
        <dbReference type="SAM" id="MobiDB-lite"/>
    </source>
</evidence>
<comment type="caution">
    <text evidence="2">The sequence shown here is derived from an EMBL/GenBank/DDBJ whole genome shotgun (WGS) entry which is preliminary data.</text>
</comment>
<proteinExistence type="predicted"/>
<feature type="compositionally biased region" description="Basic and acidic residues" evidence="1">
    <location>
        <begin position="393"/>
        <end position="404"/>
    </location>
</feature>
<dbReference type="EMBL" id="JANIEX010000922">
    <property type="protein sequence ID" value="KAJ3562029.1"/>
    <property type="molecule type" value="Genomic_DNA"/>
</dbReference>
<name>A0AAD5VN95_9AGAR</name>